<accession>A0A1U9K1C2</accession>
<keyword evidence="4 12" id="KW-0547">Nucleotide-binding</keyword>
<dbReference type="NCBIfam" id="TIGR00595">
    <property type="entry name" value="priA"/>
    <property type="match status" value="1"/>
</dbReference>
<dbReference type="Pfam" id="PF17764">
    <property type="entry name" value="PriA_3primeBD"/>
    <property type="match status" value="1"/>
</dbReference>
<dbReference type="InterPro" id="IPR001650">
    <property type="entry name" value="Helicase_C-like"/>
</dbReference>
<feature type="binding site" evidence="12">
    <location>
        <position position="418"/>
    </location>
    <ligand>
        <name>Zn(2+)</name>
        <dbReference type="ChEBI" id="CHEBI:29105"/>
        <label>2</label>
    </ligand>
</feature>
<evidence type="ECO:0000256" key="12">
    <source>
        <dbReference type="HAMAP-Rule" id="MF_00983"/>
    </source>
</evidence>
<keyword evidence="7 12" id="KW-0862">Zinc</keyword>
<feature type="binding site" evidence="12">
    <location>
        <position position="387"/>
    </location>
    <ligand>
        <name>Zn(2+)</name>
        <dbReference type="ChEBI" id="CHEBI:29105"/>
        <label>1</label>
    </ligand>
</feature>
<dbReference type="GO" id="GO:0043138">
    <property type="term" value="F:3'-5' DNA helicase activity"/>
    <property type="evidence" value="ECO:0007669"/>
    <property type="project" value="UniProtKB-EC"/>
</dbReference>
<evidence type="ECO:0000313" key="14">
    <source>
        <dbReference type="EMBL" id="AQS51845.1"/>
    </source>
</evidence>
<name>A0A1U9K1C2_9BURK</name>
<dbReference type="InterPro" id="IPR011545">
    <property type="entry name" value="DEAD/DEAH_box_helicase_dom"/>
</dbReference>
<dbReference type="Gene3D" id="3.40.1440.60">
    <property type="entry name" value="PriA, 3(prime) DNA-binding domain"/>
    <property type="match status" value="1"/>
</dbReference>
<comment type="function">
    <text evidence="12">Initiates the restart of stalled replication forks, which reloads the replicative helicase on sites other than the origin of replication. Recognizes and binds to abandoned replication forks and remodels them to uncover a helicase loading site. Promotes assembly of the primosome at these replication forks.</text>
</comment>
<dbReference type="KEGG" id="phn:PAEH1_10310"/>
<feature type="binding site" evidence="12">
    <location>
        <position position="431"/>
    </location>
    <ligand>
        <name>Zn(2+)</name>
        <dbReference type="ChEBI" id="CHEBI:29105"/>
        <label>1</label>
    </ligand>
</feature>
<dbReference type="PANTHER" id="PTHR30580:SF0">
    <property type="entry name" value="PRIMOSOMAL PROTEIN N"/>
    <property type="match status" value="1"/>
</dbReference>
<evidence type="ECO:0000313" key="15">
    <source>
        <dbReference type="Proteomes" id="UP000189369"/>
    </source>
</evidence>
<evidence type="ECO:0000256" key="4">
    <source>
        <dbReference type="ARBA" id="ARBA00022741"/>
    </source>
</evidence>
<keyword evidence="3 12" id="KW-0479">Metal-binding</keyword>
<feature type="binding site" evidence="12">
    <location>
        <position position="396"/>
    </location>
    <ligand>
        <name>Zn(2+)</name>
        <dbReference type="ChEBI" id="CHEBI:29105"/>
        <label>2</label>
    </ligand>
</feature>
<evidence type="ECO:0000256" key="7">
    <source>
        <dbReference type="ARBA" id="ARBA00022833"/>
    </source>
</evidence>
<comment type="cofactor">
    <cofactor evidence="12">
        <name>Zn(2+)</name>
        <dbReference type="ChEBI" id="CHEBI:29105"/>
    </cofactor>
    <text evidence="12">Binds 2 zinc ions per subunit.</text>
</comment>
<protein>
    <recommendedName>
        <fullName evidence="12">Replication restart protein PriA</fullName>
    </recommendedName>
    <alternativeName>
        <fullName evidence="12">ATP-dependent DNA helicase PriA</fullName>
        <ecNumber evidence="12">5.6.2.4</ecNumber>
    </alternativeName>
    <alternativeName>
        <fullName evidence="12">DNA 3'-5' helicase PriA</fullName>
    </alternativeName>
</protein>
<dbReference type="FunFam" id="3.40.50.300:FF:000489">
    <property type="entry name" value="Primosome assembly protein PriA"/>
    <property type="match status" value="1"/>
</dbReference>
<dbReference type="Gene3D" id="3.40.50.300">
    <property type="entry name" value="P-loop containing nucleotide triphosphate hydrolases"/>
    <property type="match status" value="2"/>
</dbReference>
<evidence type="ECO:0000256" key="5">
    <source>
        <dbReference type="ARBA" id="ARBA00022801"/>
    </source>
</evidence>
<keyword evidence="5 12" id="KW-0378">Hydrolase</keyword>
<keyword evidence="8 12" id="KW-0067">ATP-binding</keyword>
<dbReference type="GO" id="GO:0005524">
    <property type="term" value="F:ATP binding"/>
    <property type="evidence" value="ECO:0007669"/>
    <property type="project" value="UniProtKB-UniRule"/>
</dbReference>
<dbReference type="InterPro" id="IPR041222">
    <property type="entry name" value="PriA_3primeBD"/>
</dbReference>
<dbReference type="Pfam" id="PF18074">
    <property type="entry name" value="PriA_C"/>
    <property type="match status" value="1"/>
</dbReference>
<reference evidence="14 15" key="1">
    <citation type="submission" date="2017-01" db="EMBL/GenBank/DDBJ databases">
        <title>Complete Genome Sequence of Paenalcaligenes hominis, Isolated from a paraplegic Patient with neurogenic bladder.</title>
        <authorList>
            <person name="Mukhopadhyay R."/>
            <person name="Joaquin J."/>
            <person name="Hogue R."/>
            <person name="Kilaru A."/>
            <person name="Jospin G."/>
            <person name="Mars K."/>
            <person name="Eisen J.A."/>
            <person name="Chaturvedi V."/>
        </authorList>
    </citation>
    <scope>NUCLEOTIDE SEQUENCE [LARGE SCALE GENOMIC DNA]</scope>
    <source>
        <strain evidence="14 15">15S00501</strain>
    </source>
</reference>
<feature type="binding site" evidence="12">
    <location>
        <position position="390"/>
    </location>
    <ligand>
        <name>Zn(2+)</name>
        <dbReference type="ChEBI" id="CHEBI:29105"/>
        <label>1</label>
    </ligand>
</feature>
<dbReference type="GO" id="GO:0003677">
    <property type="term" value="F:DNA binding"/>
    <property type="evidence" value="ECO:0007669"/>
    <property type="project" value="UniProtKB-UniRule"/>
</dbReference>
<evidence type="ECO:0000256" key="10">
    <source>
        <dbReference type="ARBA" id="ARBA00023235"/>
    </source>
</evidence>
<keyword evidence="6 12" id="KW-0347">Helicase</keyword>
<feature type="binding site" evidence="12">
    <location>
        <position position="399"/>
    </location>
    <ligand>
        <name>Zn(2+)</name>
        <dbReference type="ChEBI" id="CHEBI:29105"/>
        <label>2</label>
    </ligand>
</feature>
<dbReference type="GO" id="GO:0006269">
    <property type="term" value="P:DNA replication, synthesis of primer"/>
    <property type="evidence" value="ECO:0007669"/>
    <property type="project" value="UniProtKB-KW"/>
</dbReference>
<keyword evidence="10 12" id="KW-0413">Isomerase</keyword>
<dbReference type="GO" id="GO:0006270">
    <property type="term" value="P:DNA replication initiation"/>
    <property type="evidence" value="ECO:0007669"/>
    <property type="project" value="TreeGrafter"/>
</dbReference>
<dbReference type="SMART" id="SM00490">
    <property type="entry name" value="HELICc"/>
    <property type="match status" value="1"/>
</dbReference>
<comment type="subunit">
    <text evidence="12">Component of the replication restart primosome.</text>
</comment>
<dbReference type="GO" id="GO:0016887">
    <property type="term" value="F:ATP hydrolysis activity"/>
    <property type="evidence" value="ECO:0007669"/>
    <property type="project" value="RHEA"/>
</dbReference>
<dbReference type="EC" id="5.6.2.4" evidence="12"/>
<dbReference type="Pfam" id="PF00270">
    <property type="entry name" value="DEAD"/>
    <property type="match status" value="1"/>
</dbReference>
<dbReference type="PANTHER" id="PTHR30580">
    <property type="entry name" value="PRIMOSOMAL PROTEIN N"/>
    <property type="match status" value="1"/>
</dbReference>
<sequence>MTARYWLRVALDVPLPDLFDYYHTEPVAVGLRVLVRFGRRQLVGMVIETPQQPSFDADRVKNIEQVLADLPPMPASWLAMAQFAARYYQRPLGEVVLPVLPAPLRRPAAYTGKNAAGGPVARLLARQKKKITPAKKVTPQPAPELNTEQQVVLDRVTQSQHPARFLLYGVTGSGKTETYLRLALNVLAQGKQVLFMVPEINLTPQFEKTLRQRLVDVDGESYPIAVMHSGLADGKRLASWLAASQGDARVLLGTRMAVFCPLPDLGLIIVDEEHDASYKQQDGLRYSARDLAVWRAQQLGIHVILGSATPSFESWRHAEQGHYQLLQLTKRAKAVALPSVRLIDTRRAQLDQGWSPQLLDALQHTLDQGQQSLIFLNRRGYAPVLHCGSCGWLSQCPHCSAYAVLHKGYKHYMQCHHCGTQQPVARHCPDCGQVDLKPVGQGTQRIEEFLSNRFPHARIVRIDADATRRKGSAERLFAQVHAGEVDIIIGTQMVSKGHDFSQLALVGILNADTMLFAQDFRAPERLFAQLMQVAGRAGRHHEGAEVLVQTDYPDQAVYQALIKHDYALFAHHELQQRQAVGLPPYVHLALITAEAKTLDQALGFLKHAKQWAQHPDMPGAEHVFLYDAVPLRIVRVANIERAQLLIESQKRSALQAFLWAWGAQLDELAKHFRCKFTLEVDPQEI</sequence>
<dbReference type="CDD" id="cd18804">
    <property type="entry name" value="SF2_C_priA"/>
    <property type="match status" value="1"/>
</dbReference>
<keyword evidence="1 12" id="KW-0639">Primosome</keyword>
<evidence type="ECO:0000259" key="13">
    <source>
        <dbReference type="PROSITE" id="PS51192"/>
    </source>
</evidence>
<dbReference type="Pfam" id="PF00271">
    <property type="entry name" value="Helicase_C"/>
    <property type="match status" value="1"/>
</dbReference>
<dbReference type="InterPro" id="IPR042115">
    <property type="entry name" value="PriA_3primeBD_sf"/>
</dbReference>
<dbReference type="STRING" id="643674.PAEH1_10310"/>
<keyword evidence="9 12" id="KW-0238">DNA-binding</keyword>
<evidence type="ECO:0000256" key="1">
    <source>
        <dbReference type="ARBA" id="ARBA00022515"/>
    </source>
</evidence>
<dbReference type="OrthoDB" id="9759544at2"/>
<dbReference type="GO" id="GO:1990077">
    <property type="term" value="C:primosome complex"/>
    <property type="evidence" value="ECO:0007669"/>
    <property type="project" value="UniProtKB-UniRule"/>
</dbReference>
<dbReference type="Proteomes" id="UP000189369">
    <property type="component" value="Chromosome"/>
</dbReference>
<dbReference type="InterPro" id="IPR041236">
    <property type="entry name" value="PriA_C"/>
</dbReference>
<comment type="catalytic activity">
    <reaction evidence="12">
        <text>Couples ATP hydrolysis with the unwinding of duplex DNA by translocating in the 3'-5' direction.</text>
        <dbReference type="EC" id="5.6.2.4"/>
    </reaction>
</comment>
<dbReference type="CDD" id="cd17929">
    <property type="entry name" value="DEXHc_priA"/>
    <property type="match status" value="1"/>
</dbReference>
<organism evidence="14 15">
    <name type="scientific">Paenalcaligenes hominis</name>
    <dbReference type="NCBI Taxonomy" id="643674"/>
    <lineage>
        <taxon>Bacteria</taxon>
        <taxon>Pseudomonadati</taxon>
        <taxon>Pseudomonadota</taxon>
        <taxon>Betaproteobacteria</taxon>
        <taxon>Burkholderiales</taxon>
        <taxon>Alcaligenaceae</taxon>
        <taxon>Paenalcaligenes</taxon>
    </lineage>
</organism>
<keyword evidence="2 12" id="KW-0235">DNA replication</keyword>
<dbReference type="GO" id="GO:0006310">
    <property type="term" value="P:DNA recombination"/>
    <property type="evidence" value="ECO:0007669"/>
    <property type="project" value="InterPro"/>
</dbReference>
<dbReference type="SUPFAM" id="SSF52540">
    <property type="entry name" value="P-loop containing nucleoside triphosphate hydrolases"/>
    <property type="match status" value="2"/>
</dbReference>
<dbReference type="EMBL" id="CP019697">
    <property type="protein sequence ID" value="AQS51845.1"/>
    <property type="molecule type" value="Genomic_DNA"/>
</dbReference>
<dbReference type="HAMAP" id="MF_00983">
    <property type="entry name" value="PriA"/>
    <property type="match status" value="1"/>
</dbReference>
<dbReference type="InterPro" id="IPR027417">
    <property type="entry name" value="P-loop_NTPase"/>
</dbReference>
<dbReference type="SMART" id="SM00487">
    <property type="entry name" value="DEXDc"/>
    <property type="match status" value="1"/>
</dbReference>
<evidence type="ECO:0000256" key="3">
    <source>
        <dbReference type="ARBA" id="ARBA00022723"/>
    </source>
</evidence>
<feature type="binding site" evidence="12">
    <location>
        <position position="415"/>
    </location>
    <ligand>
        <name>Zn(2+)</name>
        <dbReference type="ChEBI" id="CHEBI:29105"/>
        <label>2</label>
    </ligand>
</feature>
<evidence type="ECO:0000256" key="11">
    <source>
        <dbReference type="ARBA" id="ARBA00048988"/>
    </source>
</evidence>
<comment type="catalytic activity">
    <reaction evidence="11 12">
        <text>ATP + H2O = ADP + phosphate + H(+)</text>
        <dbReference type="Rhea" id="RHEA:13065"/>
        <dbReference type="ChEBI" id="CHEBI:15377"/>
        <dbReference type="ChEBI" id="CHEBI:15378"/>
        <dbReference type="ChEBI" id="CHEBI:30616"/>
        <dbReference type="ChEBI" id="CHEBI:43474"/>
        <dbReference type="ChEBI" id="CHEBI:456216"/>
        <dbReference type="EC" id="5.6.2.4"/>
    </reaction>
</comment>
<dbReference type="InterPro" id="IPR005259">
    <property type="entry name" value="PriA"/>
</dbReference>
<evidence type="ECO:0000256" key="2">
    <source>
        <dbReference type="ARBA" id="ARBA00022705"/>
    </source>
</evidence>
<feature type="binding site" evidence="12">
    <location>
        <position position="428"/>
    </location>
    <ligand>
        <name>Zn(2+)</name>
        <dbReference type="ChEBI" id="CHEBI:29105"/>
        <label>1</label>
    </ligand>
</feature>
<dbReference type="PROSITE" id="PS51192">
    <property type="entry name" value="HELICASE_ATP_BIND_1"/>
    <property type="match status" value="1"/>
</dbReference>
<evidence type="ECO:0000256" key="9">
    <source>
        <dbReference type="ARBA" id="ARBA00023125"/>
    </source>
</evidence>
<comment type="similarity">
    <text evidence="12">Belongs to the helicase family. PriA subfamily.</text>
</comment>
<proteinExistence type="inferred from homology"/>
<evidence type="ECO:0000256" key="8">
    <source>
        <dbReference type="ARBA" id="ARBA00022840"/>
    </source>
</evidence>
<dbReference type="InterPro" id="IPR014001">
    <property type="entry name" value="Helicase_ATP-bd"/>
</dbReference>
<gene>
    <name evidence="12" type="primary">priA</name>
    <name evidence="14" type="ORF">PAEH1_10310</name>
</gene>
<evidence type="ECO:0000256" key="6">
    <source>
        <dbReference type="ARBA" id="ARBA00022806"/>
    </source>
</evidence>
<dbReference type="AlphaFoldDB" id="A0A1U9K1C2"/>
<feature type="domain" description="Helicase ATP-binding" evidence="13">
    <location>
        <begin position="156"/>
        <end position="328"/>
    </location>
</feature>
<dbReference type="GO" id="GO:0006302">
    <property type="term" value="P:double-strand break repair"/>
    <property type="evidence" value="ECO:0007669"/>
    <property type="project" value="InterPro"/>
</dbReference>
<dbReference type="NCBIfam" id="NF004067">
    <property type="entry name" value="PRK05580.1-4"/>
    <property type="match status" value="1"/>
</dbReference>
<dbReference type="GO" id="GO:0008270">
    <property type="term" value="F:zinc ion binding"/>
    <property type="evidence" value="ECO:0007669"/>
    <property type="project" value="UniProtKB-UniRule"/>
</dbReference>